<evidence type="ECO:0000313" key="3">
    <source>
        <dbReference type="Proteomes" id="UP000216363"/>
    </source>
</evidence>
<name>A0A256GIA0_9HYPH</name>
<keyword evidence="1" id="KW-0472">Membrane</keyword>
<keyword evidence="1" id="KW-0812">Transmembrane</keyword>
<gene>
    <name evidence="2" type="ORF">CES86_3799</name>
</gene>
<evidence type="ECO:0000256" key="1">
    <source>
        <dbReference type="SAM" id="Phobius"/>
    </source>
</evidence>
<protein>
    <submittedName>
        <fullName evidence="2">Putative membrane protein</fullName>
    </submittedName>
</protein>
<evidence type="ECO:0000313" key="2">
    <source>
        <dbReference type="EMBL" id="OYR26331.1"/>
    </source>
</evidence>
<organism evidence="2 3">
    <name type="scientific">Brucella lupini</name>
    <dbReference type="NCBI Taxonomy" id="255457"/>
    <lineage>
        <taxon>Bacteria</taxon>
        <taxon>Pseudomonadati</taxon>
        <taxon>Pseudomonadota</taxon>
        <taxon>Alphaproteobacteria</taxon>
        <taxon>Hyphomicrobiales</taxon>
        <taxon>Brucellaceae</taxon>
        <taxon>Brucella/Ochrobactrum group</taxon>
        <taxon>Brucella</taxon>
    </lineage>
</organism>
<keyword evidence="1" id="KW-1133">Transmembrane helix</keyword>
<reference evidence="2 3" key="1">
    <citation type="submission" date="2017-07" db="EMBL/GenBank/DDBJ databases">
        <title>Draft genome of Ochrobactrum lupini type strain LUP21.</title>
        <authorList>
            <person name="Krzyzanowska D.M."/>
            <person name="Jafra S."/>
        </authorList>
    </citation>
    <scope>NUCLEOTIDE SEQUENCE [LARGE SCALE GENOMIC DNA]</scope>
    <source>
        <strain evidence="2 3">LUP21</strain>
    </source>
</reference>
<accession>A0A256GIA0</accession>
<dbReference type="AlphaFoldDB" id="A0A256GIA0"/>
<dbReference type="EMBL" id="NNRN01000055">
    <property type="protein sequence ID" value="OYR26331.1"/>
    <property type="molecule type" value="Genomic_DNA"/>
</dbReference>
<comment type="caution">
    <text evidence="2">The sequence shown here is derived from an EMBL/GenBank/DDBJ whole genome shotgun (WGS) entry which is preliminary data.</text>
</comment>
<sequence length="40" mass="4658">MPVQQGQRLPIFEVYVFDIILIFAVLSATMLFDWTKQSPN</sequence>
<feature type="transmembrane region" description="Helical" evidence="1">
    <location>
        <begin position="12"/>
        <end position="32"/>
    </location>
</feature>
<proteinExistence type="predicted"/>
<dbReference type="Proteomes" id="UP000216363">
    <property type="component" value="Unassembled WGS sequence"/>
</dbReference>